<feature type="non-terminal residue" evidence="8">
    <location>
        <position position="1"/>
    </location>
</feature>
<accession>D8UJZ7</accession>
<keyword evidence="6 7" id="KW-0472">Membrane</keyword>
<evidence type="ECO:0000256" key="3">
    <source>
        <dbReference type="ARBA" id="ARBA00022592"/>
    </source>
</evidence>
<dbReference type="PANTHER" id="PTHR11101">
    <property type="entry name" value="PHOSPHATE TRANSPORTER"/>
    <property type="match status" value="1"/>
</dbReference>
<evidence type="ECO:0000313" key="9">
    <source>
        <dbReference type="Proteomes" id="UP000001058"/>
    </source>
</evidence>
<dbReference type="FunCoup" id="D8UJZ7">
    <property type="interactions" value="807"/>
</dbReference>
<comment type="similarity">
    <text evidence="7">Belongs to the inorganic phosphate transporter (PiT) (TC 2.A.20) family.</text>
</comment>
<reference evidence="8 9" key="1">
    <citation type="journal article" date="2010" name="Science">
        <title>Genomic analysis of organismal complexity in the multicellular green alga Volvox carteri.</title>
        <authorList>
            <person name="Prochnik S.E."/>
            <person name="Umen J."/>
            <person name="Nedelcu A.M."/>
            <person name="Hallmann A."/>
            <person name="Miller S.M."/>
            <person name="Nishii I."/>
            <person name="Ferris P."/>
            <person name="Kuo A."/>
            <person name="Mitros T."/>
            <person name="Fritz-Laylin L.K."/>
            <person name="Hellsten U."/>
            <person name="Chapman J."/>
            <person name="Simakov O."/>
            <person name="Rensing S.A."/>
            <person name="Terry A."/>
            <person name="Pangilinan J."/>
            <person name="Kapitonov V."/>
            <person name="Jurka J."/>
            <person name="Salamov A."/>
            <person name="Shapiro H."/>
            <person name="Schmutz J."/>
            <person name="Grimwood J."/>
            <person name="Lindquist E."/>
            <person name="Lucas S."/>
            <person name="Grigoriev I.V."/>
            <person name="Schmitt R."/>
            <person name="Kirk D."/>
            <person name="Rokhsar D.S."/>
        </authorList>
    </citation>
    <scope>NUCLEOTIDE SEQUENCE [LARGE SCALE GENOMIC DNA]</scope>
    <source>
        <strain evidence="9">f. Nagariensis / Eve</strain>
    </source>
</reference>
<evidence type="ECO:0000256" key="2">
    <source>
        <dbReference type="ARBA" id="ARBA00022448"/>
    </source>
</evidence>
<evidence type="ECO:0000256" key="5">
    <source>
        <dbReference type="ARBA" id="ARBA00022989"/>
    </source>
</evidence>
<evidence type="ECO:0000313" key="8">
    <source>
        <dbReference type="EMBL" id="EFJ39951.1"/>
    </source>
</evidence>
<feature type="transmembrane region" description="Helical" evidence="7">
    <location>
        <begin position="96"/>
        <end position="114"/>
    </location>
</feature>
<evidence type="ECO:0000256" key="1">
    <source>
        <dbReference type="ARBA" id="ARBA00004141"/>
    </source>
</evidence>
<dbReference type="EMBL" id="GL378434">
    <property type="protein sequence ID" value="EFJ39951.1"/>
    <property type="molecule type" value="Genomic_DNA"/>
</dbReference>
<dbReference type="InterPro" id="IPR001204">
    <property type="entry name" value="Phos_transporter"/>
</dbReference>
<feature type="transmembrane region" description="Helical" evidence="7">
    <location>
        <begin position="360"/>
        <end position="381"/>
    </location>
</feature>
<dbReference type="OrthoDB" id="260807at2759"/>
<proteinExistence type="inferred from homology"/>
<dbReference type="GO" id="GO:0005315">
    <property type="term" value="F:phosphate transmembrane transporter activity"/>
    <property type="evidence" value="ECO:0007669"/>
    <property type="project" value="InterPro"/>
</dbReference>
<keyword evidence="3 7" id="KW-0592">Phosphate transport</keyword>
<evidence type="ECO:0000256" key="7">
    <source>
        <dbReference type="RuleBase" id="RU363058"/>
    </source>
</evidence>
<dbReference type="InParanoid" id="D8UJZ7"/>
<dbReference type="GO" id="GO:0016020">
    <property type="term" value="C:membrane"/>
    <property type="evidence" value="ECO:0007669"/>
    <property type="project" value="UniProtKB-SubCell"/>
</dbReference>
<dbReference type="Proteomes" id="UP000001058">
    <property type="component" value="Unassembled WGS sequence"/>
</dbReference>
<keyword evidence="9" id="KW-1185">Reference proteome</keyword>
<keyword evidence="4 7" id="KW-0812">Transmembrane</keyword>
<protein>
    <recommendedName>
        <fullName evidence="7">Phosphate transporter</fullName>
    </recommendedName>
</protein>
<dbReference type="PANTHER" id="PTHR11101:SF96">
    <property type="entry name" value="PHOSPHATE TRANSPORTER"/>
    <property type="match status" value="1"/>
</dbReference>
<dbReference type="Pfam" id="PF01384">
    <property type="entry name" value="PHO4"/>
    <property type="match status" value="1"/>
</dbReference>
<comment type="function">
    <text evidence="7">Sodium-phosphate symporter.</text>
</comment>
<evidence type="ECO:0000256" key="6">
    <source>
        <dbReference type="ARBA" id="ARBA00023136"/>
    </source>
</evidence>
<keyword evidence="5 7" id="KW-1133">Transmembrane helix</keyword>
<gene>
    <name evidence="8" type="ORF">VOLCADRAFT_70155</name>
</gene>
<evidence type="ECO:0000256" key="4">
    <source>
        <dbReference type="ARBA" id="ARBA00022692"/>
    </source>
</evidence>
<dbReference type="RefSeq" id="XP_002958976.1">
    <property type="nucleotide sequence ID" value="XM_002958930.1"/>
</dbReference>
<keyword evidence="2 7" id="KW-0813">Transport</keyword>
<organism evidence="9">
    <name type="scientific">Volvox carteri f. nagariensis</name>
    <dbReference type="NCBI Taxonomy" id="3068"/>
    <lineage>
        <taxon>Eukaryota</taxon>
        <taxon>Viridiplantae</taxon>
        <taxon>Chlorophyta</taxon>
        <taxon>core chlorophytes</taxon>
        <taxon>Chlorophyceae</taxon>
        <taxon>CS clade</taxon>
        <taxon>Chlamydomonadales</taxon>
        <taxon>Volvocaceae</taxon>
        <taxon>Volvox</taxon>
    </lineage>
</organism>
<name>D8UJZ7_VOLCA</name>
<dbReference type="GeneID" id="9625657"/>
<comment type="subcellular location">
    <subcellularLocation>
        <location evidence="1 7">Membrane</location>
        <topology evidence="1 7">Multi-pass membrane protein</topology>
    </subcellularLocation>
</comment>
<sequence>GANDVANAFGSSVAARTLSMRQALLIAAVCEFGGSVLLGGEVTRTVASGIASLTSFERHPEMYMYGMLCAMVSSGTWLIIATYLELPVSTTHSIAGAVLGFAFVYGGPKAVIWLQPQEEFPYMRGMVPIVVSWFISPLLSGLAAALLFFIVRTAILRREASLELAFWALPLLVLITVFINSYFVLYKGADTRITWSSNKSAWVSACIAGGCTVLTVFVGMPLVRQSVYRDVEASSRNVGCHMTRRANVRQQRQEASTASDNRYRFKPMDLALCTAAAIVLHGTQVNVHDAIFEDPAAQRVHSLAEVFDPATEDAFKYLQVLTAICDSFSHGANDVANSVGPFTAIWFIYRFRRIDYMAALPIWILVLGGAGIVMGLATYGYNIIRAIGVRLSAITPSRGFCIELSTALVVALASKYGLPISTTHCQVGATAGMGLMEGSSGLNWRLSMQFFAGWVVTLLLTGLMSAALFAAGAYAPCIQQSRDLQRYEDALLELATR</sequence>
<dbReference type="eggNOG" id="KOG2493">
    <property type="taxonomic scope" value="Eukaryota"/>
</dbReference>
<dbReference type="KEGG" id="vcn:VOLCADRAFT_70155"/>
<feature type="transmembrane region" description="Helical" evidence="7">
    <location>
        <begin position="62"/>
        <end position="84"/>
    </location>
</feature>
<dbReference type="GO" id="GO:0035435">
    <property type="term" value="P:phosphate ion transmembrane transport"/>
    <property type="evidence" value="ECO:0007669"/>
    <property type="project" value="TreeGrafter"/>
</dbReference>
<feature type="transmembrane region" description="Helical" evidence="7">
    <location>
        <begin position="451"/>
        <end position="475"/>
    </location>
</feature>
<feature type="transmembrane region" description="Helical" evidence="7">
    <location>
        <begin position="164"/>
        <end position="186"/>
    </location>
</feature>
<feature type="transmembrane region" description="Helical" evidence="7">
    <location>
        <begin position="126"/>
        <end position="152"/>
    </location>
</feature>
<dbReference type="AlphaFoldDB" id="D8UJZ7"/>
<feature type="transmembrane region" description="Helical" evidence="7">
    <location>
        <begin position="201"/>
        <end position="223"/>
    </location>
</feature>